<feature type="active site" description="Acyl-ester intermediate" evidence="7">
    <location>
        <position position="133"/>
    </location>
</feature>
<dbReference type="PRINTS" id="PR00725">
    <property type="entry name" value="DADACBPTASE1"/>
</dbReference>
<dbReference type="AlphaFoldDB" id="A0A6L6PTN7"/>
<dbReference type="GO" id="GO:0006508">
    <property type="term" value="P:proteolysis"/>
    <property type="evidence" value="ECO:0007669"/>
    <property type="project" value="InterPro"/>
</dbReference>
<dbReference type="PANTHER" id="PTHR21581">
    <property type="entry name" value="D-ALANYL-D-ALANINE CARBOXYPEPTIDASE"/>
    <property type="match status" value="1"/>
</dbReference>
<organism evidence="12 13">
    <name type="scientific">Pseudoduganella ginsengisoli</name>
    <dbReference type="NCBI Taxonomy" id="1462440"/>
    <lineage>
        <taxon>Bacteria</taxon>
        <taxon>Pseudomonadati</taxon>
        <taxon>Pseudomonadota</taxon>
        <taxon>Betaproteobacteria</taxon>
        <taxon>Burkholderiales</taxon>
        <taxon>Oxalobacteraceae</taxon>
        <taxon>Telluria group</taxon>
        <taxon>Pseudoduganella</taxon>
    </lineage>
</organism>
<dbReference type="Pfam" id="PF00768">
    <property type="entry name" value="Peptidase_S11"/>
    <property type="match status" value="1"/>
</dbReference>
<proteinExistence type="inferred from homology"/>
<evidence type="ECO:0000256" key="9">
    <source>
        <dbReference type="RuleBase" id="RU004016"/>
    </source>
</evidence>
<dbReference type="InterPro" id="IPR018044">
    <property type="entry name" value="Peptidase_S11"/>
</dbReference>
<feature type="active site" evidence="7">
    <location>
        <position position="190"/>
    </location>
</feature>
<evidence type="ECO:0000256" key="1">
    <source>
        <dbReference type="ARBA" id="ARBA00007164"/>
    </source>
</evidence>
<feature type="binding site" evidence="8">
    <location>
        <position position="295"/>
    </location>
    <ligand>
        <name>substrate</name>
    </ligand>
</feature>
<evidence type="ECO:0000256" key="6">
    <source>
        <dbReference type="ARBA" id="ARBA00023316"/>
    </source>
</evidence>
<dbReference type="PANTHER" id="PTHR21581:SF26">
    <property type="entry name" value="D-ALANYL-D-ALANINE ENDOPEPTIDASE"/>
    <property type="match status" value="1"/>
</dbReference>
<accession>A0A6L6PTN7</accession>
<dbReference type="InterPro" id="IPR001967">
    <property type="entry name" value="Peptidase_S11_N"/>
</dbReference>
<evidence type="ECO:0000256" key="2">
    <source>
        <dbReference type="ARBA" id="ARBA00022729"/>
    </source>
</evidence>
<keyword evidence="2 10" id="KW-0732">Signal</keyword>
<name>A0A6L6PTN7_9BURK</name>
<evidence type="ECO:0000313" key="12">
    <source>
        <dbReference type="EMBL" id="MTW00576.1"/>
    </source>
</evidence>
<keyword evidence="6" id="KW-0961">Cell wall biogenesis/degradation</keyword>
<evidence type="ECO:0000256" key="8">
    <source>
        <dbReference type="PIRSR" id="PIRSR618044-2"/>
    </source>
</evidence>
<keyword evidence="3" id="KW-0378">Hydrolase</keyword>
<evidence type="ECO:0000256" key="5">
    <source>
        <dbReference type="ARBA" id="ARBA00022984"/>
    </source>
</evidence>
<reference evidence="12 13" key="1">
    <citation type="submission" date="2019-11" db="EMBL/GenBank/DDBJ databases">
        <title>Type strains purchased from KCTC, JCM and DSMZ.</title>
        <authorList>
            <person name="Lu H."/>
        </authorList>
    </citation>
    <scope>NUCLEOTIDE SEQUENCE [LARGE SCALE GENOMIC DNA]</scope>
    <source>
        <strain evidence="12 13">KCTC 42409</strain>
    </source>
</reference>
<feature type="domain" description="Peptidase S11 D-alanyl-D-alanine carboxypeptidase A N-terminal" evidence="11">
    <location>
        <begin position="98"/>
        <end position="325"/>
    </location>
</feature>
<dbReference type="GO" id="GO:0009002">
    <property type="term" value="F:serine-type D-Ala-D-Ala carboxypeptidase activity"/>
    <property type="evidence" value="ECO:0007669"/>
    <property type="project" value="InterPro"/>
</dbReference>
<dbReference type="GO" id="GO:0008360">
    <property type="term" value="P:regulation of cell shape"/>
    <property type="evidence" value="ECO:0007669"/>
    <property type="project" value="UniProtKB-KW"/>
</dbReference>
<evidence type="ECO:0000256" key="10">
    <source>
        <dbReference type="SAM" id="SignalP"/>
    </source>
</evidence>
<dbReference type="InterPro" id="IPR012338">
    <property type="entry name" value="Beta-lactam/transpept-like"/>
</dbReference>
<feature type="chain" id="PRO_5026726916" evidence="10">
    <location>
        <begin position="25"/>
        <end position="369"/>
    </location>
</feature>
<evidence type="ECO:0000256" key="4">
    <source>
        <dbReference type="ARBA" id="ARBA00022960"/>
    </source>
</evidence>
<dbReference type="GO" id="GO:0071555">
    <property type="term" value="P:cell wall organization"/>
    <property type="evidence" value="ECO:0007669"/>
    <property type="project" value="UniProtKB-KW"/>
</dbReference>
<dbReference type="RefSeq" id="WP_155436999.1">
    <property type="nucleotide sequence ID" value="NZ_WNLA01000001.1"/>
</dbReference>
<comment type="similarity">
    <text evidence="1 9">Belongs to the peptidase S11 family.</text>
</comment>
<sequence>MNKFAISALLSALCVTLPVTAVQAKESTRKTSVKKVKSEGKAGKLPLRVAAAPDAERKVRRVITVNGKRKVVYQRVLAAAPAVAAAPTMGELAGLNQTPDPLALQSNVAYVLDQANSEVLFEKNANVALPIASITKMMTGLVVVESNQDMDEMLTITDDDIDQEKHTGSRLKVGTRLTRASMLQLALMSSENRAASALGRNYPGGLPAFVEAMNAKARSLGMTDTYYVDSSGLSKRNMASARDLGKLAMAAYQHPVLREYSTTPKAVVEANGRPMHFGTTNRLIATPGWEIGLQKTGFINEAGRCMMMQAVIQGRAVIMVLLDAKGSAARAADAGRVRKWLEALRPSSIVGGASVGSGATAPQAYSSGM</sequence>
<dbReference type="Gene3D" id="3.40.710.10">
    <property type="entry name" value="DD-peptidase/beta-lactamase superfamily"/>
    <property type="match status" value="1"/>
</dbReference>
<dbReference type="OrthoDB" id="5688590at2"/>
<evidence type="ECO:0000256" key="7">
    <source>
        <dbReference type="PIRSR" id="PIRSR618044-1"/>
    </source>
</evidence>
<keyword evidence="5" id="KW-0573">Peptidoglycan synthesis</keyword>
<keyword evidence="13" id="KW-1185">Reference proteome</keyword>
<feature type="signal peptide" evidence="10">
    <location>
        <begin position="1"/>
        <end position="24"/>
    </location>
</feature>
<dbReference type="Proteomes" id="UP000484015">
    <property type="component" value="Unassembled WGS sequence"/>
</dbReference>
<protein>
    <submittedName>
        <fullName evidence="12">Peptidase S11</fullName>
    </submittedName>
</protein>
<feature type="active site" description="Proton acceptor" evidence="7">
    <location>
        <position position="136"/>
    </location>
</feature>
<dbReference type="EMBL" id="WNLA01000001">
    <property type="protein sequence ID" value="MTW00576.1"/>
    <property type="molecule type" value="Genomic_DNA"/>
</dbReference>
<comment type="caution">
    <text evidence="12">The sequence shown here is derived from an EMBL/GenBank/DDBJ whole genome shotgun (WGS) entry which is preliminary data.</text>
</comment>
<dbReference type="GO" id="GO:0009252">
    <property type="term" value="P:peptidoglycan biosynthetic process"/>
    <property type="evidence" value="ECO:0007669"/>
    <property type="project" value="UniProtKB-KW"/>
</dbReference>
<evidence type="ECO:0000259" key="11">
    <source>
        <dbReference type="Pfam" id="PF00768"/>
    </source>
</evidence>
<keyword evidence="4" id="KW-0133">Cell shape</keyword>
<dbReference type="SUPFAM" id="SSF56601">
    <property type="entry name" value="beta-lactamase/transpeptidase-like"/>
    <property type="match status" value="1"/>
</dbReference>
<gene>
    <name evidence="12" type="ORF">GM668_00595</name>
</gene>
<evidence type="ECO:0000256" key="3">
    <source>
        <dbReference type="ARBA" id="ARBA00022801"/>
    </source>
</evidence>
<evidence type="ECO:0000313" key="13">
    <source>
        <dbReference type="Proteomes" id="UP000484015"/>
    </source>
</evidence>